<protein>
    <recommendedName>
        <fullName evidence="5">Thiol:disulfide interchange protein</fullName>
    </recommendedName>
</protein>
<name>A0ABU3P7Z2_9BURK</name>
<dbReference type="InterPro" id="IPR050824">
    <property type="entry name" value="Thiol_disulfide_DsbA"/>
</dbReference>
<comment type="similarity">
    <text evidence="1">Belongs to the thioredoxin family. DsbA subfamily.</text>
</comment>
<dbReference type="InterPro" id="IPR001853">
    <property type="entry name" value="DSBA-like_thioredoxin_dom"/>
</dbReference>
<reference evidence="8" key="1">
    <citation type="submission" date="2023-09" db="EMBL/GenBank/DDBJ databases">
        <title>Paucibacter sp. APW11 Genome sequencing and assembly.</title>
        <authorList>
            <person name="Kim I."/>
        </authorList>
    </citation>
    <scope>NUCLEOTIDE SEQUENCE</scope>
    <source>
        <strain evidence="8">APW11</strain>
    </source>
</reference>
<dbReference type="Gene3D" id="3.40.30.10">
    <property type="entry name" value="Glutaredoxin"/>
    <property type="match status" value="1"/>
</dbReference>
<dbReference type="Pfam" id="PF01323">
    <property type="entry name" value="DSBA"/>
    <property type="match status" value="1"/>
</dbReference>
<keyword evidence="9" id="KW-1185">Reference proteome</keyword>
<keyword evidence="2" id="KW-0732">Signal</keyword>
<dbReference type="CDD" id="cd03019">
    <property type="entry name" value="DsbA_DsbA"/>
    <property type="match status" value="1"/>
</dbReference>
<dbReference type="InterPro" id="IPR036249">
    <property type="entry name" value="Thioredoxin-like_sf"/>
</dbReference>
<comment type="caution">
    <text evidence="8">The sequence shown here is derived from an EMBL/GenBank/DDBJ whole genome shotgun (WGS) entry which is preliminary data.</text>
</comment>
<evidence type="ECO:0000256" key="6">
    <source>
        <dbReference type="SAM" id="MobiDB-lite"/>
    </source>
</evidence>
<dbReference type="PIRSF" id="PIRSF001488">
    <property type="entry name" value="Tdi_protein"/>
    <property type="match status" value="1"/>
</dbReference>
<evidence type="ECO:0000259" key="7">
    <source>
        <dbReference type="Pfam" id="PF01323"/>
    </source>
</evidence>
<dbReference type="PROSITE" id="PS00194">
    <property type="entry name" value="THIOREDOXIN_1"/>
    <property type="match status" value="1"/>
</dbReference>
<keyword evidence="5" id="KW-0574">Periplasm</keyword>
<dbReference type="Proteomes" id="UP001246372">
    <property type="component" value="Unassembled WGS sequence"/>
</dbReference>
<evidence type="ECO:0000256" key="4">
    <source>
        <dbReference type="ARBA" id="ARBA00023284"/>
    </source>
</evidence>
<gene>
    <name evidence="8" type="ORF">RQP53_05320</name>
</gene>
<dbReference type="RefSeq" id="WP_315649160.1">
    <property type="nucleotide sequence ID" value="NZ_JAVXZY010000001.1"/>
</dbReference>
<feature type="domain" description="DSBA-like thioredoxin" evidence="7">
    <location>
        <begin position="79"/>
        <end position="185"/>
    </location>
</feature>
<proteinExistence type="inferred from homology"/>
<evidence type="ECO:0000256" key="1">
    <source>
        <dbReference type="ARBA" id="ARBA00005791"/>
    </source>
</evidence>
<keyword evidence="4" id="KW-0676">Redox-active center</keyword>
<evidence type="ECO:0000256" key="5">
    <source>
        <dbReference type="PIRNR" id="PIRNR001488"/>
    </source>
</evidence>
<evidence type="ECO:0000256" key="3">
    <source>
        <dbReference type="ARBA" id="ARBA00023157"/>
    </source>
</evidence>
<evidence type="ECO:0000313" key="9">
    <source>
        <dbReference type="Proteomes" id="UP001246372"/>
    </source>
</evidence>
<dbReference type="PANTHER" id="PTHR35891:SF3">
    <property type="entry name" value="THIOL:DISULFIDE INTERCHANGE PROTEIN DSBL"/>
    <property type="match status" value="1"/>
</dbReference>
<evidence type="ECO:0000256" key="2">
    <source>
        <dbReference type="ARBA" id="ARBA00022729"/>
    </source>
</evidence>
<dbReference type="EMBL" id="JAVXZY010000001">
    <property type="protein sequence ID" value="MDT8998687.1"/>
    <property type="molecule type" value="Genomic_DNA"/>
</dbReference>
<organism evidence="8 9">
    <name type="scientific">Roseateles aquae</name>
    <dbReference type="NCBI Taxonomy" id="3077235"/>
    <lineage>
        <taxon>Bacteria</taxon>
        <taxon>Pseudomonadati</taxon>
        <taxon>Pseudomonadota</taxon>
        <taxon>Betaproteobacteria</taxon>
        <taxon>Burkholderiales</taxon>
        <taxon>Sphaerotilaceae</taxon>
        <taxon>Roseateles</taxon>
    </lineage>
</organism>
<comment type="subcellular location">
    <subcellularLocation>
        <location evidence="5">Periplasm</location>
    </subcellularLocation>
</comment>
<sequence>MKRRTFCTTSLTALGLGAMGTRSQAQTKPIEGKHYRRLAPPQPVSNDKGEVLEFFWYGCPACYRTEPSVKQWLARKPAQVSFKRSAQIIHTISRSHQRMFFTLDQLGLSDSLHTPVFDAVQKDSSALQELPEILALMGKLGVDTAKFGQVYQSFAVASRCRQADQMMSTYGLNSVPSFAVNGRYVTSPSMAGGEAACMAVVDYLLSLPTA</sequence>
<accession>A0ABU3P7Z2</accession>
<dbReference type="PANTHER" id="PTHR35891">
    <property type="entry name" value="THIOL:DISULFIDE INTERCHANGE PROTEIN DSBA"/>
    <property type="match status" value="1"/>
</dbReference>
<evidence type="ECO:0000313" key="8">
    <source>
        <dbReference type="EMBL" id="MDT8998687.1"/>
    </source>
</evidence>
<feature type="region of interest" description="Disordered" evidence="6">
    <location>
        <begin position="20"/>
        <end position="42"/>
    </location>
</feature>
<dbReference type="InterPro" id="IPR017937">
    <property type="entry name" value="Thioredoxin_CS"/>
</dbReference>
<dbReference type="SUPFAM" id="SSF52833">
    <property type="entry name" value="Thioredoxin-like"/>
    <property type="match status" value="1"/>
</dbReference>
<keyword evidence="3 5" id="KW-1015">Disulfide bond</keyword>
<dbReference type="InterPro" id="IPR023205">
    <property type="entry name" value="DsbA/DsbL"/>
</dbReference>